<reference evidence="2 3" key="1">
    <citation type="submission" date="2023-06" db="EMBL/GenBank/DDBJ databases">
        <title>Pelomonas sp. PFR6 16S ribosomal RNA gene Genome sequencing and assembly.</title>
        <authorList>
            <person name="Woo H."/>
        </authorList>
    </citation>
    <scope>NUCLEOTIDE SEQUENCE [LARGE SCALE GENOMIC DNA]</scope>
    <source>
        <strain evidence="2 3">PFR6</strain>
    </source>
</reference>
<evidence type="ECO:0000313" key="3">
    <source>
        <dbReference type="Proteomes" id="UP001228044"/>
    </source>
</evidence>
<dbReference type="Proteomes" id="UP001228044">
    <property type="component" value="Unassembled WGS sequence"/>
</dbReference>
<dbReference type="RefSeq" id="WP_290359841.1">
    <property type="nucleotide sequence ID" value="NZ_JAUHHC010000004.1"/>
</dbReference>
<protein>
    <submittedName>
        <fullName evidence="2">Uncharacterized protein</fullName>
    </submittedName>
</protein>
<organism evidence="2 3">
    <name type="scientific">Roseateles violae</name>
    <dbReference type="NCBI Taxonomy" id="3058042"/>
    <lineage>
        <taxon>Bacteria</taxon>
        <taxon>Pseudomonadati</taxon>
        <taxon>Pseudomonadota</taxon>
        <taxon>Betaproteobacteria</taxon>
        <taxon>Burkholderiales</taxon>
        <taxon>Sphaerotilaceae</taxon>
        <taxon>Roseateles</taxon>
    </lineage>
</organism>
<keyword evidence="3" id="KW-1185">Reference proteome</keyword>
<evidence type="ECO:0000256" key="1">
    <source>
        <dbReference type="SAM" id="MobiDB-lite"/>
    </source>
</evidence>
<feature type="compositionally biased region" description="Low complexity" evidence="1">
    <location>
        <begin position="82"/>
        <end position="96"/>
    </location>
</feature>
<accession>A0ABT8DTJ8</accession>
<proteinExistence type="predicted"/>
<gene>
    <name evidence="2" type="ORF">QWJ38_14585</name>
</gene>
<name>A0ABT8DTJ8_9BURK</name>
<comment type="caution">
    <text evidence="2">The sequence shown here is derived from an EMBL/GenBank/DDBJ whole genome shotgun (WGS) entry which is preliminary data.</text>
</comment>
<feature type="region of interest" description="Disordered" evidence="1">
    <location>
        <begin position="56"/>
        <end position="96"/>
    </location>
</feature>
<sequence>MSLIGRLTRPCLCGFAAPHVKRNEGKLPYVHCPDCGMMTTAKNGQQARAILANTRPETGAMPEPPATDQPIIVKTDAPPAPKAATQAQPAAAPTPAAPVKRAGFFDTLLNATNTQ</sequence>
<dbReference type="EMBL" id="JAUHHC010000004">
    <property type="protein sequence ID" value="MDN3921517.1"/>
    <property type="molecule type" value="Genomic_DNA"/>
</dbReference>
<evidence type="ECO:0000313" key="2">
    <source>
        <dbReference type="EMBL" id="MDN3921517.1"/>
    </source>
</evidence>